<evidence type="ECO:0000256" key="1">
    <source>
        <dbReference type="SAM" id="Phobius"/>
    </source>
</evidence>
<comment type="caution">
    <text evidence="2">The sequence shown here is derived from an EMBL/GenBank/DDBJ whole genome shotgun (WGS) entry which is preliminary data.</text>
</comment>
<protein>
    <recommendedName>
        <fullName evidence="4">PEP-CTERM protein-sorting domain-containing protein</fullName>
    </recommendedName>
</protein>
<proteinExistence type="predicted"/>
<keyword evidence="3" id="KW-1185">Reference proteome</keyword>
<gene>
    <name evidence="2" type="ORF">BI198_03310</name>
</gene>
<name>A0A1E7Q3F3_9GAMM</name>
<dbReference type="InterPro" id="IPR013424">
    <property type="entry name" value="Ice-binding_C"/>
</dbReference>
<accession>A0A1E7Q3F3</accession>
<evidence type="ECO:0000313" key="2">
    <source>
        <dbReference type="EMBL" id="OEY68705.1"/>
    </source>
</evidence>
<organism evidence="2 3">
    <name type="scientific">Rheinheimera salexigens</name>
    <dbReference type="NCBI Taxonomy" id="1628148"/>
    <lineage>
        <taxon>Bacteria</taxon>
        <taxon>Pseudomonadati</taxon>
        <taxon>Pseudomonadota</taxon>
        <taxon>Gammaproteobacteria</taxon>
        <taxon>Chromatiales</taxon>
        <taxon>Chromatiaceae</taxon>
        <taxon>Rheinheimera</taxon>
    </lineage>
</organism>
<dbReference type="Proteomes" id="UP000242258">
    <property type="component" value="Unassembled WGS sequence"/>
</dbReference>
<sequence>MVFTDFSQLDFYGNFDYALNFNGSGTQQVGDALFTNVAANGSGAPAGVSITGFNRNTTWAGGSALGTGSDNDALEQILRSLTWSAGIATGALDLDIIIGNNYRLQLLFSEGCCNNRHYAVAAEGLLNEVVKGTALDSSSVWKNSASQGYAMTLDFLANDSMLNIDFSRLTGGDTNYHISGLTLERVPEPGVLFIFGFGLAILGFVNRKKSATTTASPTI</sequence>
<dbReference type="NCBIfam" id="TIGR02595">
    <property type="entry name" value="PEP_CTERM"/>
    <property type="match status" value="1"/>
</dbReference>
<keyword evidence="1" id="KW-1133">Transmembrane helix</keyword>
<keyword evidence="1" id="KW-0472">Membrane</keyword>
<dbReference type="EMBL" id="MKEK01000001">
    <property type="protein sequence ID" value="OEY68705.1"/>
    <property type="molecule type" value="Genomic_DNA"/>
</dbReference>
<evidence type="ECO:0000313" key="3">
    <source>
        <dbReference type="Proteomes" id="UP000242258"/>
    </source>
</evidence>
<keyword evidence="1" id="KW-0812">Transmembrane</keyword>
<feature type="transmembrane region" description="Helical" evidence="1">
    <location>
        <begin position="189"/>
        <end position="206"/>
    </location>
</feature>
<dbReference type="AlphaFoldDB" id="A0A1E7Q3F3"/>
<reference evidence="3" key="1">
    <citation type="submission" date="2016-09" db="EMBL/GenBank/DDBJ databases">
        <authorList>
            <person name="Wan X."/>
            <person name="Hou S."/>
        </authorList>
    </citation>
    <scope>NUCLEOTIDE SEQUENCE [LARGE SCALE GENOMIC DNA]</scope>
    <source>
        <strain evidence="3">KH87</strain>
    </source>
</reference>
<evidence type="ECO:0008006" key="4">
    <source>
        <dbReference type="Google" id="ProtNLM"/>
    </source>
</evidence>